<name>A0ACB7YE09_9ERIC</name>
<accession>A0ACB7YE09</accession>
<evidence type="ECO:0000313" key="2">
    <source>
        <dbReference type="Proteomes" id="UP000828048"/>
    </source>
</evidence>
<gene>
    <name evidence="1" type="ORF">Vadar_017432</name>
</gene>
<dbReference type="Proteomes" id="UP000828048">
    <property type="component" value="Chromosome 8"/>
</dbReference>
<keyword evidence="2" id="KW-1185">Reference proteome</keyword>
<organism evidence="1 2">
    <name type="scientific">Vaccinium darrowii</name>
    <dbReference type="NCBI Taxonomy" id="229202"/>
    <lineage>
        <taxon>Eukaryota</taxon>
        <taxon>Viridiplantae</taxon>
        <taxon>Streptophyta</taxon>
        <taxon>Embryophyta</taxon>
        <taxon>Tracheophyta</taxon>
        <taxon>Spermatophyta</taxon>
        <taxon>Magnoliopsida</taxon>
        <taxon>eudicotyledons</taxon>
        <taxon>Gunneridae</taxon>
        <taxon>Pentapetalae</taxon>
        <taxon>asterids</taxon>
        <taxon>Ericales</taxon>
        <taxon>Ericaceae</taxon>
        <taxon>Vaccinioideae</taxon>
        <taxon>Vaccinieae</taxon>
        <taxon>Vaccinium</taxon>
    </lineage>
</organism>
<sequence length="161" mass="18806">MTTPRKERKREARRVGQPERAAVLNVEPFCLVSIDKELLERLKKGVYGDIYNYPPVEEYPEVLDSEDEMEEEMEYVEGHEEHEEEDDIEEFGGLAIQKSHIDVDDGVDDEDEEAVAVYRKRVKIHSKHEKDESNAKLKKKKARVLVEVEHENTDERQVAVQ</sequence>
<comment type="caution">
    <text evidence="1">The sequence shown here is derived from an EMBL/GenBank/DDBJ whole genome shotgun (WGS) entry which is preliminary data.</text>
</comment>
<proteinExistence type="predicted"/>
<reference evidence="1 2" key="1">
    <citation type="journal article" date="2021" name="Hortic Res">
        <title>High-quality reference genome and annotation aids understanding of berry development for evergreen blueberry (Vaccinium darrowii).</title>
        <authorList>
            <person name="Yu J."/>
            <person name="Hulse-Kemp A.M."/>
            <person name="Babiker E."/>
            <person name="Staton M."/>
        </authorList>
    </citation>
    <scope>NUCLEOTIDE SEQUENCE [LARGE SCALE GENOMIC DNA]</scope>
    <source>
        <strain evidence="2">cv. NJ 8807/NJ 8810</strain>
        <tissue evidence="1">Young leaf</tissue>
    </source>
</reference>
<evidence type="ECO:0000313" key="1">
    <source>
        <dbReference type="EMBL" id="KAH7851857.1"/>
    </source>
</evidence>
<dbReference type="EMBL" id="CM037158">
    <property type="protein sequence ID" value="KAH7851857.1"/>
    <property type="molecule type" value="Genomic_DNA"/>
</dbReference>
<protein>
    <submittedName>
        <fullName evidence="1">Uncharacterized protein</fullName>
    </submittedName>
</protein>